<keyword evidence="3" id="KW-1185">Reference proteome</keyword>
<name>S7ZXV4_DACHA</name>
<gene>
    <name evidence="2" type="ORF">H072_10995</name>
</gene>
<feature type="chain" id="PRO_5004560084" description="WSC domain-containing protein" evidence="1">
    <location>
        <begin position="22"/>
        <end position="135"/>
    </location>
</feature>
<dbReference type="AlphaFoldDB" id="S7ZXV4"/>
<dbReference type="EMBL" id="AQGS01001094">
    <property type="protein sequence ID" value="EPS35600.1"/>
    <property type="molecule type" value="Genomic_DNA"/>
</dbReference>
<accession>S7ZXV4</accession>
<dbReference type="HOGENOM" id="CLU_1885688_0_0_1"/>
<evidence type="ECO:0008006" key="4">
    <source>
        <dbReference type="Google" id="ProtNLM"/>
    </source>
</evidence>
<proteinExistence type="predicted"/>
<reference evidence="3" key="2">
    <citation type="submission" date="2013-04" db="EMBL/GenBank/DDBJ databases">
        <title>Genomic mechanisms accounting for the adaptation to parasitism in nematode-trapping fungi.</title>
        <authorList>
            <person name="Ahren D.G."/>
        </authorList>
    </citation>
    <scope>NUCLEOTIDE SEQUENCE [LARGE SCALE GENOMIC DNA]</scope>
    <source>
        <strain evidence="3">CBS 200.50</strain>
    </source>
</reference>
<keyword evidence="1" id="KW-0732">Signal</keyword>
<comment type="caution">
    <text evidence="2">The sequence shown here is derived from an EMBL/GenBank/DDBJ whole genome shotgun (WGS) entry which is preliminary data.</text>
</comment>
<evidence type="ECO:0000313" key="2">
    <source>
        <dbReference type="EMBL" id="EPS35600.1"/>
    </source>
</evidence>
<feature type="signal peptide" evidence="1">
    <location>
        <begin position="1"/>
        <end position="21"/>
    </location>
</feature>
<evidence type="ECO:0000313" key="3">
    <source>
        <dbReference type="Proteomes" id="UP000015100"/>
    </source>
</evidence>
<evidence type="ECO:0000256" key="1">
    <source>
        <dbReference type="SAM" id="SignalP"/>
    </source>
</evidence>
<protein>
    <recommendedName>
        <fullName evidence="4">WSC domain-containing protein</fullName>
    </recommendedName>
</protein>
<dbReference type="Proteomes" id="UP000015100">
    <property type="component" value="Unassembled WGS sequence"/>
</dbReference>
<sequence length="135" mass="14142">MQFNYALLPLFLAGIAPSVIASPFYIIPRQNNSTDVPTVPAVLNSEILATMTGPSCPPSTIITASRTCIETALPTPMMCVGGGMLRLPYGCSCVGGPPVTATVIPYCSYDCNNRPPYTAYTLTDSSCAAPTKTAD</sequence>
<dbReference type="OrthoDB" id="10443802at2759"/>
<reference evidence="2 3" key="1">
    <citation type="journal article" date="2013" name="PLoS Genet.">
        <title>Genomic mechanisms accounting for the adaptation to parasitism in nematode-trapping fungi.</title>
        <authorList>
            <person name="Meerupati T."/>
            <person name="Andersson K.M."/>
            <person name="Friman E."/>
            <person name="Kumar D."/>
            <person name="Tunlid A."/>
            <person name="Ahren D."/>
        </authorList>
    </citation>
    <scope>NUCLEOTIDE SEQUENCE [LARGE SCALE GENOMIC DNA]</scope>
    <source>
        <strain evidence="2 3">CBS 200.50</strain>
    </source>
</reference>
<organism evidence="2 3">
    <name type="scientific">Dactylellina haptotyla (strain CBS 200.50)</name>
    <name type="common">Nematode-trapping fungus</name>
    <name type="synonym">Monacrosporium haptotylum</name>
    <dbReference type="NCBI Taxonomy" id="1284197"/>
    <lineage>
        <taxon>Eukaryota</taxon>
        <taxon>Fungi</taxon>
        <taxon>Dikarya</taxon>
        <taxon>Ascomycota</taxon>
        <taxon>Pezizomycotina</taxon>
        <taxon>Orbiliomycetes</taxon>
        <taxon>Orbiliales</taxon>
        <taxon>Orbiliaceae</taxon>
        <taxon>Dactylellina</taxon>
    </lineage>
</organism>